<dbReference type="InterPro" id="IPR003870">
    <property type="entry name" value="DUF222"/>
</dbReference>
<gene>
    <name evidence="3" type="ORF">QYF68_34140</name>
</gene>
<dbReference type="EMBL" id="JAUHTC010000101">
    <property type="protein sequence ID" value="MDN4522830.1"/>
    <property type="molecule type" value="Genomic_DNA"/>
</dbReference>
<protein>
    <submittedName>
        <fullName evidence="3">DUF222 domain-containing protein</fullName>
    </submittedName>
</protein>
<dbReference type="Pfam" id="PF02720">
    <property type="entry name" value="DUF222"/>
    <property type="match status" value="1"/>
</dbReference>
<name>A0ABT8HQP1_MYCAO</name>
<organism evidence="3 4">
    <name type="scientific">Mycolicibacterium austroafricanum</name>
    <name type="common">Mycobacterium austroafricanum</name>
    <dbReference type="NCBI Taxonomy" id="39687"/>
    <lineage>
        <taxon>Bacteria</taxon>
        <taxon>Bacillati</taxon>
        <taxon>Actinomycetota</taxon>
        <taxon>Actinomycetes</taxon>
        <taxon>Mycobacteriales</taxon>
        <taxon>Mycobacteriaceae</taxon>
        <taxon>Mycolicibacterium</taxon>
    </lineage>
</organism>
<feature type="domain" description="HNH nuclease" evidence="2">
    <location>
        <begin position="390"/>
        <end position="441"/>
    </location>
</feature>
<evidence type="ECO:0000313" key="4">
    <source>
        <dbReference type="Proteomes" id="UP001172687"/>
    </source>
</evidence>
<feature type="region of interest" description="Disordered" evidence="1">
    <location>
        <begin position="269"/>
        <end position="340"/>
    </location>
</feature>
<dbReference type="SMART" id="SM00507">
    <property type="entry name" value="HNHc"/>
    <property type="match status" value="1"/>
</dbReference>
<evidence type="ECO:0000259" key="2">
    <source>
        <dbReference type="SMART" id="SM00507"/>
    </source>
</evidence>
<dbReference type="Proteomes" id="UP001172687">
    <property type="component" value="Unassembled WGS sequence"/>
</dbReference>
<keyword evidence="4" id="KW-1185">Reference proteome</keyword>
<dbReference type="RefSeq" id="WP_235737170.1">
    <property type="nucleotide sequence ID" value="NZ_CP082191.1"/>
</dbReference>
<evidence type="ECO:0000256" key="1">
    <source>
        <dbReference type="SAM" id="MobiDB-lite"/>
    </source>
</evidence>
<reference evidence="3" key="1">
    <citation type="submission" date="2023-07" db="EMBL/GenBank/DDBJ databases">
        <title>Degradation of tert-butanol by M. austroafricanum TBA100.</title>
        <authorList>
            <person name="Helbich S."/>
            <person name="Vainshtein Y."/>
        </authorList>
    </citation>
    <scope>NUCLEOTIDE SEQUENCE</scope>
    <source>
        <strain evidence="3">TBA100</strain>
    </source>
</reference>
<dbReference type="InterPro" id="IPR003615">
    <property type="entry name" value="HNH_nuc"/>
</dbReference>
<comment type="caution">
    <text evidence="3">The sequence shown here is derived from an EMBL/GenBank/DDBJ whole genome shotgun (WGS) entry which is preliminary data.</text>
</comment>
<accession>A0ABT8HQP1</accession>
<proteinExistence type="predicted"/>
<feature type="compositionally biased region" description="Basic and acidic residues" evidence="1">
    <location>
        <begin position="301"/>
        <end position="327"/>
    </location>
</feature>
<feature type="compositionally biased region" description="Polar residues" evidence="1">
    <location>
        <begin position="275"/>
        <end position="285"/>
    </location>
</feature>
<sequence length="497" mass="53715">MFDESVPEPARLAGLSAAELIDAARAGARAENAACARKLAVMAEIFTRRTQLPAQDREDWWVDPEAAVLAELAAAQNITAGLASSQTHRGVALRDRLPNVFALFLAGLISDLLARTIVWRTALITDPALMAAVDAELAAQITTWGQLSAARTELAIDALVDRHDPDGVRSTKNSQVCRTLEFGIPVDSPGLTTIWARIFAGDAAAAQRRIDDMAHSVCPDDPRTLDDRRIEAYTALLAGITTLTCHCGNDDCEATAAPRPGRDTTIYVLTDTTTGNTPAADQADQNTRDRNEAEPATDTTGKAKNENEAAREGEREDAAASEDRDGTEQTPAAKQNVRPHTAQCRSAYVFGAGLAPTALLEAMCEGATIREITHPGPDSAPEPRYTPSPALAAYIRCRDLTCRFPHCDTPATLADIDHTVPYPVGPTHPSNLKTLCRFHHLLKTFWLGATGWRDRQYPDGTIEWTAPTGHTYTTYPGSRLGLTPFGGHRVRRLVPSE</sequence>
<dbReference type="CDD" id="cd00085">
    <property type="entry name" value="HNHc"/>
    <property type="match status" value="1"/>
</dbReference>
<evidence type="ECO:0000313" key="3">
    <source>
        <dbReference type="EMBL" id="MDN4522830.1"/>
    </source>
</evidence>